<sequence length="473" mass="51765">MIKLSFLTKVSYGVGQMSQGVKDTAFQSFLVFYFSQVLGLPAIMAGFAALIALLFDAVSDPLMGDISDNWHSKWGRRHPFMIAAIIPFPLSIYMLFTPPTGLEQQGLFLWLVCWSVVVRLMLTMFNVPHNALGAELSTDYEERTKIVSYRTFLGYVGGITLSVVALNSFFVASEQFPNGMLNSAGYSSLGMLAAVIAFVAMVISVLGTKHTIPHLSKAEKNQKKVDFSRSFKAFSQALKLRQFRLIFVVQILTMVAGGAGATFMLYIGSYFFELSPSQIALLTLTIVVGLIPASIIAPVLSKRIDKMPSLVACLLLATVFSFSPILLRLMGVLPENGAESLMPVLFSTYVVGYSFFIAAGIIIGSMLADIADLHETTTKKRQEGLFFAANSFAQKATFGFGTLFAGIGLQLIAFPKQVDVSQVSEQTIFNLGLIAGPLPMLIYFLAAFLATKYDLNKSRHEEISEQLALQRSN</sequence>
<evidence type="ECO:0000313" key="3">
    <source>
        <dbReference type="EMBL" id="TWX64151.1"/>
    </source>
</evidence>
<name>A0A5C6Q623_9GAMM</name>
<reference evidence="3 4" key="1">
    <citation type="submission" date="2019-07" db="EMBL/GenBank/DDBJ databases">
        <title>Genomes of sea-ice associated Colwellia species.</title>
        <authorList>
            <person name="Bowman J.P."/>
        </authorList>
    </citation>
    <scope>NUCLEOTIDE SEQUENCE [LARGE SCALE GENOMIC DNA]</scope>
    <source>
        <strain evidence="3 4">ACAM 459</strain>
    </source>
</reference>
<dbReference type="Gene3D" id="1.20.1250.20">
    <property type="entry name" value="MFS general substrate transporter like domains"/>
    <property type="match status" value="2"/>
</dbReference>
<feature type="transmembrane region" description="Helical" evidence="2">
    <location>
        <begin position="392"/>
        <end position="415"/>
    </location>
</feature>
<feature type="transmembrane region" description="Helical" evidence="2">
    <location>
        <begin position="427"/>
        <end position="450"/>
    </location>
</feature>
<dbReference type="OrthoDB" id="181905at2"/>
<feature type="transmembrane region" description="Helical" evidence="2">
    <location>
        <begin position="184"/>
        <end position="207"/>
    </location>
</feature>
<feature type="transmembrane region" description="Helical" evidence="2">
    <location>
        <begin position="245"/>
        <end position="267"/>
    </location>
</feature>
<feature type="transmembrane region" description="Helical" evidence="2">
    <location>
        <begin position="350"/>
        <end position="371"/>
    </location>
</feature>
<evidence type="ECO:0000313" key="4">
    <source>
        <dbReference type="Proteomes" id="UP000321822"/>
    </source>
</evidence>
<keyword evidence="2" id="KW-0472">Membrane</keyword>
<keyword evidence="2" id="KW-0812">Transmembrane</keyword>
<dbReference type="InterPro" id="IPR039672">
    <property type="entry name" value="MFS_2"/>
</dbReference>
<gene>
    <name evidence="3" type="ORF">ESZ36_21030</name>
</gene>
<accession>A0A5C6Q623</accession>
<keyword evidence="4" id="KW-1185">Reference proteome</keyword>
<dbReference type="SUPFAM" id="SSF103473">
    <property type="entry name" value="MFS general substrate transporter"/>
    <property type="match status" value="1"/>
</dbReference>
<dbReference type="EMBL" id="VOLT01000015">
    <property type="protein sequence ID" value="TWX64151.1"/>
    <property type="molecule type" value="Genomic_DNA"/>
</dbReference>
<feature type="transmembrane region" description="Helical" evidence="2">
    <location>
        <begin position="79"/>
        <end position="96"/>
    </location>
</feature>
<protein>
    <submittedName>
        <fullName evidence="3">MFS transporter</fullName>
    </submittedName>
</protein>
<dbReference type="PANTHER" id="PTHR11328">
    <property type="entry name" value="MAJOR FACILITATOR SUPERFAMILY DOMAIN-CONTAINING PROTEIN"/>
    <property type="match status" value="1"/>
</dbReference>
<organism evidence="3 4">
    <name type="scientific">Colwellia demingiae</name>
    <dbReference type="NCBI Taxonomy" id="89401"/>
    <lineage>
        <taxon>Bacteria</taxon>
        <taxon>Pseudomonadati</taxon>
        <taxon>Pseudomonadota</taxon>
        <taxon>Gammaproteobacteria</taxon>
        <taxon>Alteromonadales</taxon>
        <taxon>Colwelliaceae</taxon>
        <taxon>Colwellia</taxon>
    </lineage>
</organism>
<feature type="transmembrane region" description="Helical" evidence="2">
    <location>
        <begin position="152"/>
        <end position="172"/>
    </location>
</feature>
<dbReference type="InterPro" id="IPR036259">
    <property type="entry name" value="MFS_trans_sf"/>
</dbReference>
<evidence type="ECO:0000256" key="2">
    <source>
        <dbReference type="SAM" id="Phobius"/>
    </source>
</evidence>
<dbReference type="Pfam" id="PF13347">
    <property type="entry name" value="MFS_2"/>
    <property type="match status" value="1"/>
</dbReference>
<proteinExistence type="inferred from homology"/>
<feature type="transmembrane region" description="Helical" evidence="2">
    <location>
        <begin position="108"/>
        <end position="127"/>
    </location>
</feature>
<comment type="similarity">
    <text evidence="1">Belongs to the sodium:galactoside symporter (TC 2.A.2) family.</text>
</comment>
<keyword evidence="2" id="KW-1133">Transmembrane helix</keyword>
<dbReference type="PANTHER" id="PTHR11328:SF24">
    <property type="entry name" value="MAJOR FACILITATOR SUPERFAMILY (MFS) PROFILE DOMAIN-CONTAINING PROTEIN"/>
    <property type="match status" value="1"/>
</dbReference>
<feature type="transmembrane region" description="Helical" evidence="2">
    <location>
        <begin position="30"/>
        <end position="58"/>
    </location>
</feature>
<dbReference type="Proteomes" id="UP000321822">
    <property type="component" value="Unassembled WGS sequence"/>
</dbReference>
<dbReference type="AlphaFoldDB" id="A0A5C6Q623"/>
<evidence type="ECO:0000256" key="1">
    <source>
        <dbReference type="ARBA" id="ARBA00009617"/>
    </source>
</evidence>
<feature type="transmembrane region" description="Helical" evidence="2">
    <location>
        <begin position="279"/>
        <end position="300"/>
    </location>
</feature>
<dbReference type="GO" id="GO:0005886">
    <property type="term" value="C:plasma membrane"/>
    <property type="evidence" value="ECO:0007669"/>
    <property type="project" value="TreeGrafter"/>
</dbReference>
<comment type="caution">
    <text evidence="3">The sequence shown here is derived from an EMBL/GenBank/DDBJ whole genome shotgun (WGS) entry which is preliminary data.</text>
</comment>
<dbReference type="RefSeq" id="WP_146791516.1">
    <property type="nucleotide sequence ID" value="NZ_VOLT01000015.1"/>
</dbReference>
<feature type="transmembrane region" description="Helical" evidence="2">
    <location>
        <begin position="307"/>
        <end position="330"/>
    </location>
</feature>
<dbReference type="GO" id="GO:0015293">
    <property type="term" value="F:symporter activity"/>
    <property type="evidence" value="ECO:0007669"/>
    <property type="project" value="InterPro"/>
</dbReference>
<dbReference type="GO" id="GO:0008643">
    <property type="term" value="P:carbohydrate transport"/>
    <property type="evidence" value="ECO:0007669"/>
    <property type="project" value="InterPro"/>
</dbReference>